<protein>
    <submittedName>
        <fullName evidence="3">C3 and PZP-like alpha-2-macroglobulin domain-containing protein 8</fullName>
    </submittedName>
</protein>
<dbReference type="PANTHER" id="PTHR36695:SF12">
    <property type="entry name" value="AGAP008648-PA"/>
    <property type="match status" value="1"/>
</dbReference>
<reference evidence="2" key="1">
    <citation type="journal article" date="2020" name="Nat. Ecol. Evol.">
        <title>Deeply conserved synteny resolves early events in vertebrate evolution.</title>
        <authorList>
            <person name="Simakov O."/>
            <person name="Marletaz F."/>
            <person name="Yue J.X."/>
            <person name="O'Connell B."/>
            <person name="Jenkins J."/>
            <person name="Brandt A."/>
            <person name="Calef R."/>
            <person name="Tung C.H."/>
            <person name="Huang T.K."/>
            <person name="Schmutz J."/>
            <person name="Satoh N."/>
            <person name="Yu J.K."/>
            <person name="Putnam N.H."/>
            <person name="Green R.E."/>
            <person name="Rokhsar D.S."/>
        </authorList>
    </citation>
    <scope>NUCLEOTIDE SEQUENCE [LARGE SCALE GENOMIC DNA]</scope>
    <source>
        <strain evidence="2">S238N-H82</strain>
    </source>
</reference>
<dbReference type="KEGG" id="bfo:118413774"/>
<evidence type="ECO:0000259" key="1">
    <source>
        <dbReference type="Pfam" id="PF12248"/>
    </source>
</evidence>
<evidence type="ECO:0000313" key="3">
    <source>
        <dbReference type="RefSeq" id="XP_035673199.1"/>
    </source>
</evidence>
<accession>A0A9J7L0X9</accession>
<evidence type="ECO:0000313" key="2">
    <source>
        <dbReference type="Proteomes" id="UP000001554"/>
    </source>
</evidence>
<dbReference type="GeneID" id="118413774"/>
<name>A0A9J7L0X9_BRAFL</name>
<dbReference type="OMA" id="CQERSTD"/>
<feature type="domain" description="Farnesoic acid O-methyl transferase" evidence="1">
    <location>
        <begin position="41"/>
        <end position="161"/>
    </location>
</feature>
<dbReference type="Proteomes" id="UP000001554">
    <property type="component" value="Chromosome 4"/>
</dbReference>
<dbReference type="InterPro" id="IPR022041">
    <property type="entry name" value="Methyltransf_FA"/>
</dbReference>
<organism evidence="2 3">
    <name type="scientific">Branchiostoma floridae</name>
    <name type="common">Florida lancelet</name>
    <name type="synonym">Amphioxus</name>
    <dbReference type="NCBI Taxonomy" id="7739"/>
    <lineage>
        <taxon>Eukaryota</taxon>
        <taxon>Metazoa</taxon>
        <taxon>Chordata</taxon>
        <taxon>Cephalochordata</taxon>
        <taxon>Leptocardii</taxon>
        <taxon>Amphioxiformes</taxon>
        <taxon>Branchiostomatidae</taxon>
        <taxon>Branchiostoma</taxon>
    </lineage>
</organism>
<sequence>MPHSVGPNLLHLIGDILFDPHTCQERSTDTTYRYRWDLQGLASRPLTFEARARNDVRIGLSAEDRDLDYMYEIVIGGDGNTRSFIRRDVGARLVEVVTPGILSGTEFRGFWIDWSADGTISVGIQNEHTPFMQWTDPHPLPVLYVGYTTGYGSTGTFKFSC</sequence>
<dbReference type="OrthoDB" id="9997763at2759"/>
<reference evidence="3" key="2">
    <citation type="submission" date="2025-08" db="UniProtKB">
        <authorList>
            <consortium name="RefSeq"/>
        </authorList>
    </citation>
    <scope>IDENTIFICATION</scope>
    <source>
        <strain evidence="3">S238N-H82</strain>
        <tissue evidence="3">Testes</tissue>
    </source>
</reference>
<gene>
    <name evidence="3" type="primary">LOC118413774</name>
</gene>
<dbReference type="PANTHER" id="PTHR36695">
    <property type="entry name" value="AGAP008648-PA"/>
    <property type="match status" value="1"/>
</dbReference>
<dbReference type="AlphaFoldDB" id="A0A9J7L0X9"/>
<proteinExistence type="predicted"/>
<dbReference type="Pfam" id="PF12248">
    <property type="entry name" value="Methyltransf_FA"/>
    <property type="match status" value="1"/>
</dbReference>
<dbReference type="RefSeq" id="XP_035673199.1">
    <property type="nucleotide sequence ID" value="XM_035817306.1"/>
</dbReference>
<keyword evidence="2" id="KW-1185">Reference proteome</keyword>